<name>A0AAV1REE9_9ROSI</name>
<proteinExistence type="predicted"/>
<dbReference type="AlphaFoldDB" id="A0AAV1REE9"/>
<dbReference type="EMBL" id="CAWUPB010000956">
    <property type="protein sequence ID" value="CAK7334934.1"/>
    <property type="molecule type" value="Genomic_DNA"/>
</dbReference>
<evidence type="ECO:0000313" key="1">
    <source>
        <dbReference type="EMBL" id="CAK7334934.1"/>
    </source>
</evidence>
<keyword evidence="2" id="KW-1185">Reference proteome</keyword>
<sequence>MTQRAKIVSCQLKINGVSVKTRLVGSEYRHETLLYCSHKHDMSIGVFLLLPHNLVKEALIPMVISRLKKEYNSLLILDRQTIEFTV</sequence>
<evidence type="ECO:0000313" key="2">
    <source>
        <dbReference type="Proteomes" id="UP001314170"/>
    </source>
</evidence>
<organism evidence="1 2">
    <name type="scientific">Dovyalis caffra</name>
    <dbReference type="NCBI Taxonomy" id="77055"/>
    <lineage>
        <taxon>Eukaryota</taxon>
        <taxon>Viridiplantae</taxon>
        <taxon>Streptophyta</taxon>
        <taxon>Embryophyta</taxon>
        <taxon>Tracheophyta</taxon>
        <taxon>Spermatophyta</taxon>
        <taxon>Magnoliopsida</taxon>
        <taxon>eudicotyledons</taxon>
        <taxon>Gunneridae</taxon>
        <taxon>Pentapetalae</taxon>
        <taxon>rosids</taxon>
        <taxon>fabids</taxon>
        <taxon>Malpighiales</taxon>
        <taxon>Salicaceae</taxon>
        <taxon>Flacourtieae</taxon>
        <taxon>Dovyalis</taxon>
    </lineage>
</organism>
<accession>A0AAV1REE9</accession>
<dbReference type="Proteomes" id="UP001314170">
    <property type="component" value="Unassembled WGS sequence"/>
</dbReference>
<comment type="caution">
    <text evidence="1">The sequence shown here is derived from an EMBL/GenBank/DDBJ whole genome shotgun (WGS) entry which is preliminary data.</text>
</comment>
<gene>
    <name evidence="1" type="ORF">DCAF_LOCUS10148</name>
</gene>
<reference evidence="1 2" key="1">
    <citation type="submission" date="2024-01" db="EMBL/GenBank/DDBJ databases">
        <authorList>
            <person name="Waweru B."/>
        </authorList>
    </citation>
    <scope>NUCLEOTIDE SEQUENCE [LARGE SCALE GENOMIC DNA]</scope>
</reference>
<protein>
    <submittedName>
        <fullName evidence="1">Uncharacterized protein</fullName>
    </submittedName>
</protein>